<dbReference type="Pfam" id="PF06807">
    <property type="entry name" value="Clp1"/>
    <property type="match status" value="1"/>
</dbReference>
<dbReference type="InterPro" id="IPR032319">
    <property type="entry name" value="CLP1_P"/>
</dbReference>
<keyword evidence="5 9" id="KW-0507">mRNA processing</keyword>
<feature type="binding site" evidence="9">
    <location>
        <begin position="144"/>
        <end position="149"/>
    </location>
    <ligand>
        <name>ATP</name>
        <dbReference type="ChEBI" id="CHEBI:30616"/>
    </ligand>
</feature>
<comment type="caution">
    <text evidence="9">Lacks conserved residue(s) required for the propagation of feature annotation.</text>
</comment>
<dbReference type="Pfam" id="PF16575">
    <property type="entry name" value="CLP1_P"/>
    <property type="match status" value="1"/>
</dbReference>
<gene>
    <name evidence="9 14" type="primary">CLP1</name>
    <name evidence="14" type="ORF">Sste5346_001425</name>
</gene>
<evidence type="ECO:0000256" key="2">
    <source>
        <dbReference type="ARBA" id="ARBA00004123"/>
    </source>
</evidence>
<dbReference type="Gene3D" id="2.60.120.1030">
    <property type="entry name" value="Clp1, DNA binding domain"/>
    <property type="match status" value="1"/>
</dbReference>
<keyword evidence="6 9" id="KW-0547">Nucleotide-binding</keyword>
<dbReference type="EMBL" id="JAWCUI010000005">
    <property type="protein sequence ID" value="KAL1902444.1"/>
    <property type="molecule type" value="Genomic_DNA"/>
</dbReference>
<comment type="subcellular location">
    <subcellularLocation>
        <location evidence="2 9">Nucleus</location>
    </subcellularLocation>
</comment>
<evidence type="ECO:0000256" key="8">
    <source>
        <dbReference type="ARBA" id="ARBA00023242"/>
    </source>
</evidence>
<dbReference type="InterPro" id="IPR032324">
    <property type="entry name" value="Clp1_N"/>
</dbReference>
<dbReference type="Pfam" id="PF16573">
    <property type="entry name" value="CLP1_N"/>
    <property type="match status" value="1"/>
</dbReference>
<name>A0ABR3ZQJ3_9PEZI</name>
<evidence type="ECO:0000256" key="7">
    <source>
        <dbReference type="ARBA" id="ARBA00022840"/>
    </source>
</evidence>
<evidence type="ECO:0000259" key="13">
    <source>
        <dbReference type="Pfam" id="PF16575"/>
    </source>
</evidence>
<comment type="caution">
    <text evidence="14">The sequence shown here is derived from an EMBL/GenBank/DDBJ whole genome shotgun (WGS) entry which is preliminary data.</text>
</comment>
<evidence type="ECO:0000259" key="11">
    <source>
        <dbReference type="Pfam" id="PF06807"/>
    </source>
</evidence>
<evidence type="ECO:0000256" key="3">
    <source>
        <dbReference type="ARBA" id="ARBA00018706"/>
    </source>
</evidence>
<dbReference type="PANTHER" id="PTHR12755:SF6">
    <property type="entry name" value="POLYRIBONUCLEOTIDE 5'-HYDROXYL-KINASE CLP1"/>
    <property type="match status" value="1"/>
</dbReference>
<protein>
    <recommendedName>
        <fullName evidence="4">Polynucleotide 5'-hydroxyl-kinase GRC3</fullName>
    </recommendedName>
    <alternativeName>
        <fullName evidence="3">Polynucleotide 5'-hydroxyl-kinase grc3</fullName>
    </alternativeName>
</protein>
<comment type="similarity">
    <text evidence="9">Belongs to the Clp1 family. Clp1 subfamily.</text>
</comment>
<evidence type="ECO:0000256" key="10">
    <source>
        <dbReference type="SAM" id="MobiDB-lite"/>
    </source>
</evidence>
<feature type="region of interest" description="Disordered" evidence="10">
    <location>
        <begin position="423"/>
        <end position="444"/>
    </location>
</feature>
<evidence type="ECO:0000313" key="15">
    <source>
        <dbReference type="Proteomes" id="UP001583186"/>
    </source>
</evidence>
<feature type="region of interest" description="Disordered" evidence="10">
    <location>
        <begin position="161"/>
        <end position="192"/>
    </location>
</feature>
<proteinExistence type="inferred from homology"/>
<dbReference type="InterPro" id="IPR038239">
    <property type="entry name" value="Clp1_N_sf"/>
</dbReference>
<keyword evidence="8 9" id="KW-0539">Nucleus</keyword>
<dbReference type="Proteomes" id="UP001583186">
    <property type="component" value="Unassembled WGS sequence"/>
</dbReference>
<evidence type="ECO:0000259" key="12">
    <source>
        <dbReference type="Pfam" id="PF16573"/>
    </source>
</evidence>
<dbReference type="InterPro" id="IPR038238">
    <property type="entry name" value="Clp1_C_sf"/>
</dbReference>
<dbReference type="InterPro" id="IPR010655">
    <property type="entry name" value="Clp1_C"/>
</dbReference>
<evidence type="ECO:0000256" key="9">
    <source>
        <dbReference type="HAMAP-Rule" id="MF_03035"/>
    </source>
</evidence>
<dbReference type="InterPro" id="IPR045116">
    <property type="entry name" value="Clp1/Grc3"/>
</dbReference>
<feature type="domain" description="Clp1 P-loop" evidence="13">
    <location>
        <begin position="187"/>
        <end position="391"/>
    </location>
</feature>
<dbReference type="InterPro" id="IPR028606">
    <property type="entry name" value="Clp1"/>
</dbReference>
<dbReference type="Gene3D" id="3.40.50.300">
    <property type="entry name" value="P-loop containing nucleotide triphosphate hydrolases"/>
    <property type="match status" value="1"/>
</dbReference>
<evidence type="ECO:0000256" key="6">
    <source>
        <dbReference type="ARBA" id="ARBA00022741"/>
    </source>
</evidence>
<organism evidence="14 15">
    <name type="scientific">Sporothrix stenoceras</name>
    <dbReference type="NCBI Taxonomy" id="5173"/>
    <lineage>
        <taxon>Eukaryota</taxon>
        <taxon>Fungi</taxon>
        <taxon>Dikarya</taxon>
        <taxon>Ascomycota</taxon>
        <taxon>Pezizomycotina</taxon>
        <taxon>Sordariomycetes</taxon>
        <taxon>Sordariomycetidae</taxon>
        <taxon>Ophiostomatales</taxon>
        <taxon>Ophiostomataceae</taxon>
        <taxon>Sporothrix</taxon>
    </lineage>
</organism>
<comment type="function">
    <text evidence="1">Polynucleotide 5'-kinase involved in rRNA processing.</text>
</comment>
<evidence type="ECO:0000313" key="14">
    <source>
        <dbReference type="EMBL" id="KAL1902444.1"/>
    </source>
</evidence>
<feature type="domain" description="Clp1 N-terminal" evidence="12">
    <location>
        <begin position="22"/>
        <end position="121"/>
    </location>
</feature>
<keyword evidence="15" id="KW-1185">Reference proteome</keyword>
<evidence type="ECO:0000256" key="1">
    <source>
        <dbReference type="ARBA" id="ARBA00003798"/>
    </source>
</evidence>
<sequence length="530" mass="56233">MSIPGLGQIPVQTTVATTRTYKLAPLSEWRFGVSQPAIKVRVLSGTAERDGTELATSQTYSFAGTQSKILTWHGCELEVEGACDHDEVVPGGVKGDAGSGALSPMISYMNLHLLLASQRATAASMRRGSPGAAGPRLLVCGPPHSGRTSLVRTLTAWATKMASFTPPPPPPPNPYQQQPPPPPPPQHQQPCVVNVDPREGMLSLPGTLSAAVFATLMDLETEGGSGWGGAPSSGPSAVPVKLPLVYNYGYAKPSDAPDLYRGLVTRLAGAVASRMSEDAAVENSGLLIDTPAVTADDSSTSNGNGKHSHLMSIDLLSYIIDEFSVNLVVVLGEGAASTAIQQALTNRFQGETTTLGEPIQIVQLDASDGVVDRSDMLEQQQREACIKEYFFGDTKRTLSPYTQQVDADTLTVLRLPPADNAVKVSDEVDGEDGEEPEEGAADEEDAIGEHNLEKVDAGPSLAHWTLAVMNAGLHDPPDVIQHATVLGFVYVAEVDAERRKVRILAPVSGRLGDRPLVFGRWPEPYINLVG</sequence>
<evidence type="ECO:0000256" key="5">
    <source>
        <dbReference type="ARBA" id="ARBA00022664"/>
    </source>
</evidence>
<comment type="function">
    <text evidence="9">Required for endonucleolytic cleavage during polyadenylation-dependent pre-mRNA 3'-end formation.</text>
</comment>
<feature type="binding site" evidence="9">
    <location>
        <position position="28"/>
    </location>
    <ligand>
        <name>ATP</name>
        <dbReference type="ChEBI" id="CHEBI:30616"/>
    </ligand>
</feature>
<reference evidence="14 15" key="1">
    <citation type="journal article" date="2024" name="IMA Fungus">
        <title>IMA Genome - F19 : A genome assembly and annotation guide to empower mycologists, including annotated draft genome sequences of Ceratocystis pirilliformis, Diaporthe australafricana, Fusarium ophioides, Paecilomyces lecythidis, and Sporothrix stenoceras.</title>
        <authorList>
            <person name="Aylward J."/>
            <person name="Wilson A.M."/>
            <person name="Visagie C.M."/>
            <person name="Spraker J."/>
            <person name="Barnes I."/>
            <person name="Buitendag C."/>
            <person name="Ceriani C."/>
            <person name="Del Mar Angel L."/>
            <person name="du Plessis D."/>
            <person name="Fuchs T."/>
            <person name="Gasser K."/>
            <person name="Kramer D."/>
            <person name="Li W."/>
            <person name="Munsamy K."/>
            <person name="Piso A."/>
            <person name="Price J.L."/>
            <person name="Sonnekus B."/>
            <person name="Thomas C."/>
            <person name="van der Nest A."/>
            <person name="van Dijk A."/>
            <person name="van Heerden A."/>
            <person name="van Vuuren N."/>
            <person name="Yilmaz N."/>
            <person name="Duong T.A."/>
            <person name="van der Merwe N.A."/>
            <person name="Wingfield M.J."/>
            <person name="Wingfield B.D."/>
        </authorList>
    </citation>
    <scope>NUCLEOTIDE SEQUENCE [LARGE SCALE GENOMIC DNA]</scope>
    <source>
        <strain evidence="14 15">CMW 5346</strain>
    </source>
</reference>
<dbReference type="PANTHER" id="PTHR12755">
    <property type="entry name" value="CLEAVAGE/POLYADENYLATION FACTOR IA SUBUNIT CLP1P"/>
    <property type="match status" value="1"/>
</dbReference>
<comment type="subunit">
    <text evidence="9">Component of a pre-mRNA cleavage factor complex. Interacts directly with PCF11.</text>
</comment>
<keyword evidence="14" id="KW-0808">Transferase</keyword>
<feature type="compositionally biased region" description="Pro residues" evidence="10">
    <location>
        <begin position="165"/>
        <end position="187"/>
    </location>
</feature>
<keyword evidence="7 9" id="KW-0067">ATP-binding</keyword>
<dbReference type="InterPro" id="IPR027417">
    <property type="entry name" value="P-loop_NTPase"/>
</dbReference>
<dbReference type="GO" id="GO:0051734">
    <property type="term" value="F:ATP-dependent polynucleotide 5'-hydroxyl-kinase activity"/>
    <property type="evidence" value="ECO:0007669"/>
    <property type="project" value="UniProtKB-EC"/>
</dbReference>
<feature type="compositionally biased region" description="Acidic residues" evidence="10">
    <location>
        <begin position="427"/>
        <end position="444"/>
    </location>
</feature>
<accession>A0ABR3ZQJ3</accession>
<dbReference type="HAMAP" id="MF_03035">
    <property type="entry name" value="Clp1"/>
    <property type="match status" value="1"/>
</dbReference>
<evidence type="ECO:0000256" key="4">
    <source>
        <dbReference type="ARBA" id="ARBA00019824"/>
    </source>
</evidence>
<dbReference type="Gene3D" id="2.40.30.330">
    <property type="entry name" value="Pre-mRNA cleavage complex subunit Clp1, C-terminal domain"/>
    <property type="match status" value="1"/>
</dbReference>
<feature type="domain" description="Clp1 C-terminal" evidence="11">
    <location>
        <begin position="398"/>
        <end position="523"/>
    </location>
</feature>